<sequence>MFGIARFPSLSCYKVCAAPKLFCVPRLVHGLDKRAAKGRIREPVRRPCHRPAECSKLASFIITFGFASTANRSLVAKQTSSIGVSLPHTINTLCKWGTAKLGEISTSRSPSLIYL</sequence>
<gene>
    <name evidence="1" type="ORF">BDV40DRAFT_57755</name>
</gene>
<proteinExistence type="predicted"/>
<reference evidence="1 2" key="1">
    <citation type="submission" date="2019-04" db="EMBL/GenBank/DDBJ databases">
        <title>Friends and foes A comparative genomics study of 23 Aspergillus species from section Flavi.</title>
        <authorList>
            <consortium name="DOE Joint Genome Institute"/>
            <person name="Kjaerbolling I."/>
            <person name="Vesth T."/>
            <person name="Frisvad J.C."/>
            <person name="Nybo J.L."/>
            <person name="Theobald S."/>
            <person name="Kildgaard S."/>
            <person name="Isbrandt T."/>
            <person name="Kuo A."/>
            <person name="Sato A."/>
            <person name="Lyhne E.K."/>
            <person name="Kogle M.E."/>
            <person name="Wiebenga A."/>
            <person name="Kun R.S."/>
            <person name="Lubbers R.J."/>
            <person name="Makela M.R."/>
            <person name="Barry K."/>
            <person name="Chovatia M."/>
            <person name="Clum A."/>
            <person name="Daum C."/>
            <person name="Haridas S."/>
            <person name="He G."/>
            <person name="LaButti K."/>
            <person name="Lipzen A."/>
            <person name="Mondo S."/>
            <person name="Riley R."/>
            <person name="Salamov A."/>
            <person name="Simmons B.A."/>
            <person name="Magnuson J.K."/>
            <person name="Henrissat B."/>
            <person name="Mortensen U.H."/>
            <person name="Larsen T.O."/>
            <person name="Devries R.P."/>
            <person name="Grigoriev I.V."/>
            <person name="Machida M."/>
            <person name="Baker S.E."/>
            <person name="Andersen M.R."/>
        </authorList>
    </citation>
    <scope>NUCLEOTIDE SEQUENCE [LARGE SCALE GENOMIC DNA]</scope>
    <source>
        <strain evidence="1 2">CBS 117626</strain>
    </source>
</reference>
<dbReference type="Proteomes" id="UP000326950">
    <property type="component" value="Unassembled WGS sequence"/>
</dbReference>
<dbReference type="EMBL" id="ML738599">
    <property type="protein sequence ID" value="KAE8165567.1"/>
    <property type="molecule type" value="Genomic_DNA"/>
</dbReference>
<evidence type="ECO:0000313" key="2">
    <source>
        <dbReference type="Proteomes" id="UP000326950"/>
    </source>
</evidence>
<name>A0A5N6V406_ASPTM</name>
<evidence type="ECO:0000313" key="1">
    <source>
        <dbReference type="EMBL" id="KAE8165567.1"/>
    </source>
</evidence>
<keyword evidence="2" id="KW-1185">Reference proteome</keyword>
<protein>
    <submittedName>
        <fullName evidence="1">Uncharacterized protein</fullName>
    </submittedName>
</protein>
<accession>A0A5N6V406</accession>
<organism evidence="1 2">
    <name type="scientific">Aspergillus tamarii</name>
    <dbReference type="NCBI Taxonomy" id="41984"/>
    <lineage>
        <taxon>Eukaryota</taxon>
        <taxon>Fungi</taxon>
        <taxon>Dikarya</taxon>
        <taxon>Ascomycota</taxon>
        <taxon>Pezizomycotina</taxon>
        <taxon>Eurotiomycetes</taxon>
        <taxon>Eurotiomycetidae</taxon>
        <taxon>Eurotiales</taxon>
        <taxon>Aspergillaceae</taxon>
        <taxon>Aspergillus</taxon>
        <taxon>Aspergillus subgen. Circumdati</taxon>
    </lineage>
</organism>
<dbReference type="AlphaFoldDB" id="A0A5N6V406"/>